<protein>
    <submittedName>
        <fullName evidence="3">Uncharacterized protein</fullName>
    </submittedName>
</protein>
<evidence type="ECO:0000256" key="2">
    <source>
        <dbReference type="SAM" id="Phobius"/>
    </source>
</evidence>
<dbReference type="EMBL" id="JAAAJA010000476">
    <property type="protein sequence ID" value="KAG0253152.1"/>
    <property type="molecule type" value="Genomic_DNA"/>
</dbReference>
<gene>
    <name evidence="3" type="ORF">BG011_006521</name>
</gene>
<accession>A0A9P6PTA8</accession>
<evidence type="ECO:0000256" key="1">
    <source>
        <dbReference type="SAM" id="MobiDB-lite"/>
    </source>
</evidence>
<feature type="region of interest" description="Disordered" evidence="1">
    <location>
        <begin position="398"/>
        <end position="435"/>
    </location>
</feature>
<dbReference type="OrthoDB" id="2400324at2759"/>
<proteinExistence type="predicted"/>
<keyword evidence="2" id="KW-0472">Membrane</keyword>
<feature type="compositionally biased region" description="Acidic residues" evidence="1">
    <location>
        <begin position="401"/>
        <end position="411"/>
    </location>
</feature>
<dbReference type="Proteomes" id="UP000726737">
    <property type="component" value="Unassembled WGS sequence"/>
</dbReference>
<evidence type="ECO:0000313" key="3">
    <source>
        <dbReference type="EMBL" id="KAG0253152.1"/>
    </source>
</evidence>
<dbReference type="AlphaFoldDB" id="A0A9P6PTA8"/>
<sequence length="435" mass="49370">MLEISAPSRRIIIVSISAIVGITTVSSLVYFLLRDSKRSQHSRRFRALQRNIYSQLLKIENSLDDLVEHDLRLVQVRAKTLRTHRIYSGDNQVKLPSLGLINDRDEDELGADIKETKEELIRERSQGFEDHARVRQGYKYLDVLVSELYKQLQRLMGRAETIDLSELAEAGDDIDNDHAEDSDSGVVVFEKIRRRWRATMAKVQNAITQLDHVVGIYENRLRHIQEYEKLERMGIEPDDNIQPTVESEMMKEGLTFAEMAKHNVEEPEVLAPTEDLEKMKDGVTFAEVAKNNVEDTSEVHDDEVLAPTEDLEKMKDGVTFAEIAKDNVEDNPEDHGSESEILAPTEDLEKMKDGVTFAEVAKDNVEDTSEVHDDEVLAPTEDMEKMKDGVTFAEVAKDNVEDNSEDHESENEVLAPTEDLEKMKSGLTFADAVAE</sequence>
<evidence type="ECO:0000313" key="4">
    <source>
        <dbReference type="Proteomes" id="UP000726737"/>
    </source>
</evidence>
<organism evidence="3 4">
    <name type="scientific">Mortierella polycephala</name>
    <dbReference type="NCBI Taxonomy" id="41804"/>
    <lineage>
        <taxon>Eukaryota</taxon>
        <taxon>Fungi</taxon>
        <taxon>Fungi incertae sedis</taxon>
        <taxon>Mucoromycota</taxon>
        <taxon>Mortierellomycotina</taxon>
        <taxon>Mortierellomycetes</taxon>
        <taxon>Mortierellales</taxon>
        <taxon>Mortierellaceae</taxon>
        <taxon>Mortierella</taxon>
    </lineage>
</organism>
<reference evidence="3" key="1">
    <citation type="journal article" date="2020" name="Fungal Divers.">
        <title>Resolving the Mortierellaceae phylogeny through synthesis of multi-gene phylogenetics and phylogenomics.</title>
        <authorList>
            <person name="Vandepol N."/>
            <person name="Liber J."/>
            <person name="Desiro A."/>
            <person name="Na H."/>
            <person name="Kennedy M."/>
            <person name="Barry K."/>
            <person name="Grigoriev I.V."/>
            <person name="Miller A.N."/>
            <person name="O'Donnell K."/>
            <person name="Stajich J.E."/>
            <person name="Bonito G."/>
        </authorList>
    </citation>
    <scope>NUCLEOTIDE SEQUENCE</scope>
    <source>
        <strain evidence="3">KOD948</strain>
    </source>
</reference>
<name>A0A9P6PTA8_9FUNG</name>
<feature type="transmembrane region" description="Helical" evidence="2">
    <location>
        <begin position="12"/>
        <end position="33"/>
    </location>
</feature>
<comment type="caution">
    <text evidence="3">The sequence shown here is derived from an EMBL/GenBank/DDBJ whole genome shotgun (WGS) entry which is preliminary data.</text>
</comment>
<keyword evidence="2" id="KW-0812">Transmembrane</keyword>
<keyword evidence="2" id="KW-1133">Transmembrane helix</keyword>
<keyword evidence="4" id="KW-1185">Reference proteome</keyword>